<dbReference type="InterPro" id="IPR036505">
    <property type="entry name" value="Amidase/PGRP_sf"/>
</dbReference>
<dbReference type="PROSITE" id="PS51257">
    <property type="entry name" value="PROKAR_LIPOPROTEIN"/>
    <property type="match status" value="1"/>
</dbReference>
<evidence type="ECO:0000256" key="1">
    <source>
        <dbReference type="ARBA" id="ARBA00001561"/>
    </source>
</evidence>
<dbReference type="EC" id="3.5.1.28" evidence="2"/>
<accession>A0ABQ1UHC1</accession>
<dbReference type="SMART" id="SM00644">
    <property type="entry name" value="Ami_2"/>
    <property type="match status" value="1"/>
</dbReference>
<reference evidence="7" key="1">
    <citation type="journal article" date="2019" name="Int. J. Syst. Evol. Microbiol.">
        <title>The Global Catalogue of Microorganisms (GCM) 10K type strain sequencing project: providing services to taxonomists for standard genome sequencing and annotation.</title>
        <authorList>
            <consortium name="The Broad Institute Genomics Platform"/>
            <consortium name="The Broad Institute Genome Sequencing Center for Infectious Disease"/>
            <person name="Wu L."/>
            <person name="Ma J."/>
        </authorList>
    </citation>
    <scope>NUCLEOTIDE SEQUENCE [LARGE SCALE GENOMIC DNA]</scope>
    <source>
        <strain evidence="7">CGMCC 1.15407</strain>
    </source>
</reference>
<evidence type="ECO:0000313" key="7">
    <source>
        <dbReference type="Proteomes" id="UP000647339"/>
    </source>
</evidence>
<dbReference type="PANTHER" id="PTHR30417:SF1">
    <property type="entry name" value="N-ACETYLMURAMOYL-L-ALANINE AMIDASE AMID"/>
    <property type="match status" value="1"/>
</dbReference>
<sequence length="228" mass="25773">MIFRCNINNMRIGPCGALVVLVALLGCSGPTYRVFDKRVKFDEERKQLTLEYLASHYGLVQDEPTIDPRMVVLHWTAIPDLERSYDAMNPVRLPGSREGIAAAGALNVSAHYLIDRDGTIFRQLPDTIMARHVIGLNHCAIGVENVGGAKAPLTKAQVKANEALVRHLKRKYPIDYVIGHYEYTAFEGHELWLEKDEGYRTQKTDPGEGFMKKIRKRLTDLDLKEVPQ</sequence>
<evidence type="ECO:0000259" key="5">
    <source>
        <dbReference type="SMART" id="SM00644"/>
    </source>
</evidence>
<evidence type="ECO:0000256" key="3">
    <source>
        <dbReference type="ARBA" id="ARBA00022801"/>
    </source>
</evidence>
<dbReference type="InterPro" id="IPR002502">
    <property type="entry name" value="Amidase_domain"/>
</dbReference>
<gene>
    <name evidence="6" type="ORF">GCM10011339_03830</name>
</gene>
<keyword evidence="7" id="KW-1185">Reference proteome</keyword>
<comment type="caution">
    <text evidence="6">The sequence shown here is derived from an EMBL/GenBank/DDBJ whole genome shotgun (WGS) entry which is preliminary data.</text>
</comment>
<evidence type="ECO:0000256" key="4">
    <source>
        <dbReference type="ARBA" id="ARBA00023316"/>
    </source>
</evidence>
<dbReference type="Gene3D" id="3.40.80.10">
    <property type="entry name" value="Peptidoglycan recognition protein-like"/>
    <property type="match status" value="1"/>
</dbReference>
<keyword evidence="4" id="KW-0961">Cell wall biogenesis/degradation</keyword>
<evidence type="ECO:0000313" key="6">
    <source>
        <dbReference type="EMBL" id="GGF19041.1"/>
    </source>
</evidence>
<dbReference type="Pfam" id="PF01510">
    <property type="entry name" value="Amidase_2"/>
    <property type="match status" value="1"/>
</dbReference>
<dbReference type="EMBL" id="BMIU01000001">
    <property type="protein sequence ID" value="GGF19041.1"/>
    <property type="molecule type" value="Genomic_DNA"/>
</dbReference>
<protein>
    <recommendedName>
        <fullName evidence="2">N-acetylmuramoyl-L-alanine amidase</fullName>
        <ecNumber evidence="2">3.5.1.28</ecNumber>
    </recommendedName>
</protein>
<comment type="catalytic activity">
    <reaction evidence="1">
        <text>Hydrolyzes the link between N-acetylmuramoyl residues and L-amino acid residues in certain cell-wall glycopeptides.</text>
        <dbReference type="EC" id="3.5.1.28"/>
    </reaction>
</comment>
<name>A0ABQ1UHC1_9BACT</name>
<dbReference type="CDD" id="cd06583">
    <property type="entry name" value="PGRP"/>
    <property type="match status" value="1"/>
</dbReference>
<dbReference type="RefSeq" id="WP_229683284.1">
    <property type="nucleotide sequence ID" value="NZ_BMIU01000001.1"/>
</dbReference>
<dbReference type="PANTHER" id="PTHR30417">
    <property type="entry name" value="N-ACETYLMURAMOYL-L-ALANINE AMIDASE AMID"/>
    <property type="match status" value="1"/>
</dbReference>
<keyword evidence="3" id="KW-0378">Hydrolase</keyword>
<proteinExistence type="predicted"/>
<dbReference type="InterPro" id="IPR051206">
    <property type="entry name" value="NAMLAA_amidase_2"/>
</dbReference>
<organism evidence="6 7">
    <name type="scientific">Echinicola rosea</name>
    <dbReference type="NCBI Taxonomy" id="1807691"/>
    <lineage>
        <taxon>Bacteria</taxon>
        <taxon>Pseudomonadati</taxon>
        <taxon>Bacteroidota</taxon>
        <taxon>Cytophagia</taxon>
        <taxon>Cytophagales</taxon>
        <taxon>Cyclobacteriaceae</taxon>
        <taxon>Echinicola</taxon>
    </lineage>
</organism>
<dbReference type="Proteomes" id="UP000647339">
    <property type="component" value="Unassembled WGS sequence"/>
</dbReference>
<feature type="domain" description="N-acetylmuramoyl-L-alanine amidase" evidence="5">
    <location>
        <begin position="57"/>
        <end position="207"/>
    </location>
</feature>
<evidence type="ECO:0000256" key="2">
    <source>
        <dbReference type="ARBA" id="ARBA00011901"/>
    </source>
</evidence>
<dbReference type="SUPFAM" id="SSF55846">
    <property type="entry name" value="N-acetylmuramoyl-L-alanine amidase-like"/>
    <property type="match status" value="1"/>
</dbReference>